<dbReference type="AlphaFoldDB" id="A0A0B5I8W9"/>
<accession>A0A0B5I8W9</accession>
<evidence type="ECO:0000313" key="1">
    <source>
        <dbReference type="EMBL" id="AJF70475.1"/>
    </source>
</evidence>
<reference evidence="1 2" key="1">
    <citation type="submission" date="2014-12" db="EMBL/GenBank/DDBJ databases">
        <title>Complete genome sequence of Streptomyces vietnamensis strain GIMV4.0001, a genetic manipulable producer of the benzoisochromanequinone antibiotic granaticin.</title>
        <authorList>
            <person name="Deng M.R."/>
            <person name="Guo J."/>
            <person name="Ma L.Y."/>
            <person name="Feng G.D."/>
            <person name="Mo C.Y."/>
            <person name="Zhu H.H."/>
        </authorList>
    </citation>
    <scope>NUCLEOTIDE SEQUENCE [LARGE SCALE GENOMIC DNA]</scope>
    <source>
        <strain evidence="2">GIMV4.0001</strain>
        <plasmid evidence="1 2">pSVL1</plasmid>
    </source>
</reference>
<gene>
    <name evidence="1" type="ORF">SVTN_40670</name>
</gene>
<dbReference type="HOGENOM" id="CLU_2345582_0_0_11"/>
<evidence type="ECO:0000313" key="2">
    <source>
        <dbReference type="Proteomes" id="UP000031774"/>
    </source>
</evidence>
<organism evidence="1 2">
    <name type="scientific">Streptomyces vietnamensis</name>
    <dbReference type="NCBI Taxonomy" id="362257"/>
    <lineage>
        <taxon>Bacteria</taxon>
        <taxon>Bacillati</taxon>
        <taxon>Actinomycetota</taxon>
        <taxon>Actinomycetes</taxon>
        <taxon>Kitasatosporales</taxon>
        <taxon>Streptomycetaceae</taxon>
        <taxon>Streptomyces</taxon>
    </lineage>
</organism>
<dbReference type="RefSeq" id="WP_041134943.1">
    <property type="nucleotide sequence ID" value="NZ_CP010408.1"/>
</dbReference>
<dbReference type="KEGG" id="svt:SVTN_40670"/>
<geneLocation type="plasmid" evidence="1 2">
    <name>pSVL1</name>
</geneLocation>
<protein>
    <submittedName>
        <fullName evidence="1">Uncharacterized protein</fullName>
    </submittedName>
</protein>
<name>A0A0B5I8W9_9ACTN</name>
<dbReference type="Proteomes" id="UP000031774">
    <property type="component" value="Plasmid pSVL1"/>
</dbReference>
<sequence>MFFNSLAQLPASRVDVDALRQDEALWQHGPDGRGYVPLCNLVRGCGAPAEWVIEHPSTGTRRFVCKDFHPVEVVTDAVAWWVTEAIDIAEYLASKHD</sequence>
<keyword evidence="2" id="KW-1185">Reference proteome</keyword>
<keyword evidence="1" id="KW-0614">Plasmid</keyword>
<dbReference type="EMBL" id="CP010408">
    <property type="protein sequence ID" value="AJF70475.1"/>
    <property type="molecule type" value="Genomic_DNA"/>
</dbReference>
<proteinExistence type="predicted"/>